<dbReference type="PROSITE" id="PS00018">
    <property type="entry name" value="EF_HAND_1"/>
    <property type="match status" value="1"/>
</dbReference>
<evidence type="ECO:0000256" key="1">
    <source>
        <dbReference type="ARBA" id="ARBA00022837"/>
    </source>
</evidence>
<evidence type="ECO:0000259" key="4">
    <source>
        <dbReference type="PROSITE" id="PS50222"/>
    </source>
</evidence>
<dbReference type="SUPFAM" id="SSF56112">
    <property type="entry name" value="Protein kinase-like (PK-like)"/>
    <property type="match status" value="1"/>
</dbReference>
<dbReference type="InterPro" id="IPR011992">
    <property type="entry name" value="EF-hand-dom_pair"/>
</dbReference>
<dbReference type="EMBL" id="CAKOGP040000779">
    <property type="protein sequence ID" value="CAJ1939037.1"/>
    <property type="molecule type" value="Genomic_DNA"/>
</dbReference>
<keyword evidence="1" id="KW-0106">Calcium</keyword>
<dbReference type="GO" id="GO:0005509">
    <property type="term" value="F:calcium ion binding"/>
    <property type="evidence" value="ECO:0007669"/>
    <property type="project" value="InterPro"/>
</dbReference>
<name>A0AAD2FHA6_9STRA</name>
<evidence type="ECO:0000313" key="5">
    <source>
        <dbReference type="EMBL" id="CAJ1939037.1"/>
    </source>
</evidence>
<dbReference type="InterPro" id="IPR026906">
    <property type="entry name" value="LRR_5"/>
</dbReference>
<dbReference type="Gene3D" id="1.10.238.10">
    <property type="entry name" value="EF-hand"/>
    <property type="match status" value="1"/>
</dbReference>
<protein>
    <recommendedName>
        <fullName evidence="7">Calmodulin</fullName>
    </recommendedName>
</protein>
<dbReference type="Pfam" id="PF00069">
    <property type="entry name" value="Pkinase"/>
    <property type="match status" value="2"/>
</dbReference>
<dbReference type="PANTHER" id="PTHR45661:SF3">
    <property type="entry name" value="IG-LIKE DOMAIN-CONTAINING PROTEIN"/>
    <property type="match status" value="1"/>
</dbReference>
<reference evidence="5" key="1">
    <citation type="submission" date="2023-08" db="EMBL/GenBank/DDBJ databases">
        <authorList>
            <person name="Audoor S."/>
            <person name="Bilcke G."/>
        </authorList>
    </citation>
    <scope>NUCLEOTIDE SEQUENCE</scope>
</reference>
<dbReference type="InterPro" id="IPR000719">
    <property type="entry name" value="Prot_kinase_dom"/>
</dbReference>
<dbReference type="GO" id="GO:0005524">
    <property type="term" value="F:ATP binding"/>
    <property type="evidence" value="ECO:0007669"/>
    <property type="project" value="InterPro"/>
</dbReference>
<dbReference type="PANTHER" id="PTHR45661">
    <property type="entry name" value="SURFACE ANTIGEN"/>
    <property type="match status" value="1"/>
</dbReference>
<sequence>MGDDQDDVFVYDGTSKPPKDVERIKIDASLKAIPHGLFDSYDELVEVDFSEAMALESIGNSAFANCDSLKEMHLSPNVKTIGKKAFENCYAVTTMTFGDSLEFIGESAFVECMELTEAIFPSTLTVIEKKAFEGCEKLKQADFSKVGSMERMEESVFARCSMMKETTLPTTTSGPVGIENFVYTGEGQKIPQYVLSVKVDLSVVKIDDGAFEECQHLREVDFSEAILLEEIGTKAFMHCNALKELIAPQSLTKLGNEAFSTCGQLLNVDLSQSISLTRIPTDCFYECKMLKKAKLPPGVKIIAKNAFGYCESLDDLDLYGAKELKFLGEYCFDSCQIGDVKFPPKLDKVGYGAFSGNKMKTMNMSEALMLQTLPDSLCYDCKSLTSVHMPPNLEVISEDTFSGCKLLADIHFPKTAVLKTIMNTAFAKCASLLTIEIPRTVTNFGTDVFQECSMLISIDIAGDNLALAIRLVTLYPVEAFGLEEKMEQMYSLSPIKDSELLTNESAESKRLQAVKEAYVDSIIEKSSSRPAPVRKQHGWVQFLANHVGNDAKESEKLISFIKATDLTIVRVLANAKDLDGRLAMKFAKSHIRSVFEERLLFLGRYDLASGPPIHKSATCIVVKAEDTKMSQYYGAEFDKYSGGDDDNPDELSREQFQEALKDLLVVSNDSEIIQDYVTRVDVDNDGSISRPEFVHFCLEEFGKTIVLKFMRRQDQYLREIRGRDEKELDKRFVVGVIGNHDENNSSGLVSALGGFLRSHLSESDVPEEYKHVIVMPFGDRNLDTIFRSERPDTTTVRTLAKEIGEAVAYLHKHGLLHGDLKMLNVVRINGHLALIDLDASAQMGEDFAGAKYSSGVLPPEMIYPLVDFEEKEKYISYFKDENEEEQRKRAPKFSTSPTIRGYAVRSFLEEEIEETFVHPETGKMVSQRKSVAQTEKFSMYDLVLADSSFDVWSFGVLLYTMCSKEPLFRVNNDDDITDGNSMRQLHHWGEYDVETVLERNIQDNAAKALLKRILQRDPEKRPSMENILKDDFFHPGKNVGLSEELREEIRKTQSLILENRQIMQNGFSKIHESLRRVTSYQEAANSLLKEIIEGGKSPKYFVILPVAEEVHQEKRFSGFLSKMKKATNPSNLLKTKARLCFICPISLEPVLGTDGEAIGYDIDMPRDWIKKYGPAILIGLKIVQVGLAIGRGFGLPLPSLSGAEEELLETSDLFAEMQGLLVDEMGGDEEEDGLADILLENFTDRVDSDASAEGPSGDMTDSQRARLQDSYDGIGSLIDDEGFKDCGLVQAFSKDGTEYVHPDVAPLFEEFGSKCFEMSIEEMDKAKAKLAARAREENGAAEKRVSTNGDVEIEPEIAVSEDVEMEPEIAVSLAPLAGSPKKEISEQQKEVWTNSLMSTSADSAVIAHLENMSSKLTKLEGLNQKVEHIDFTIQHKLQGIPQGSTNVVHKGWLCIRSRRTPLLWNQRYVVVYKNGSITHYPNGAAVNDSSVAGSTFTSVKWIALKDGTMMELCSEGKVIANAKLSRRSSSTIADWLQGNIWVSSVNLNRKAAASRTDATGNVIKIETAGG</sequence>
<dbReference type="PROSITE" id="PS50222">
    <property type="entry name" value="EF_HAND_2"/>
    <property type="match status" value="1"/>
</dbReference>
<dbReference type="SUPFAM" id="SSF47473">
    <property type="entry name" value="EF-hand"/>
    <property type="match status" value="1"/>
</dbReference>
<dbReference type="Gene3D" id="1.10.510.10">
    <property type="entry name" value="Transferase(Phosphotransferase) domain 1"/>
    <property type="match status" value="1"/>
</dbReference>
<evidence type="ECO:0000313" key="6">
    <source>
        <dbReference type="Proteomes" id="UP001295423"/>
    </source>
</evidence>
<dbReference type="InterPro" id="IPR002048">
    <property type="entry name" value="EF_hand_dom"/>
</dbReference>
<dbReference type="InterPro" id="IPR053139">
    <property type="entry name" value="Surface_bspA-like"/>
</dbReference>
<evidence type="ECO:0000259" key="3">
    <source>
        <dbReference type="PROSITE" id="PS50011"/>
    </source>
</evidence>
<gene>
    <name evidence="5" type="ORF">CYCCA115_LOCUS6393</name>
</gene>
<comment type="caution">
    <text evidence="5">The sequence shown here is derived from an EMBL/GenBank/DDBJ whole genome shotgun (WGS) entry which is preliminary data.</text>
</comment>
<comment type="similarity">
    <text evidence="2">Belongs to the protein kinase superfamily. Ser/Thr protein kinase family. CDPK subfamily.</text>
</comment>
<proteinExistence type="inferred from homology"/>
<dbReference type="PROSITE" id="PS50011">
    <property type="entry name" value="PROTEIN_KINASE_DOM"/>
    <property type="match status" value="1"/>
</dbReference>
<dbReference type="InterPro" id="IPR018247">
    <property type="entry name" value="EF_Hand_1_Ca_BS"/>
</dbReference>
<evidence type="ECO:0008006" key="7">
    <source>
        <dbReference type="Google" id="ProtNLM"/>
    </source>
</evidence>
<keyword evidence="6" id="KW-1185">Reference proteome</keyword>
<organism evidence="5 6">
    <name type="scientific">Cylindrotheca closterium</name>
    <dbReference type="NCBI Taxonomy" id="2856"/>
    <lineage>
        <taxon>Eukaryota</taxon>
        <taxon>Sar</taxon>
        <taxon>Stramenopiles</taxon>
        <taxon>Ochrophyta</taxon>
        <taxon>Bacillariophyta</taxon>
        <taxon>Bacillariophyceae</taxon>
        <taxon>Bacillariophycidae</taxon>
        <taxon>Bacillariales</taxon>
        <taxon>Bacillariaceae</taxon>
        <taxon>Cylindrotheca</taxon>
    </lineage>
</organism>
<dbReference type="SMART" id="SM00220">
    <property type="entry name" value="S_TKc"/>
    <property type="match status" value="1"/>
</dbReference>
<dbReference type="InterPro" id="IPR032675">
    <property type="entry name" value="LRR_dom_sf"/>
</dbReference>
<feature type="domain" description="Protein kinase" evidence="3">
    <location>
        <begin position="674"/>
        <end position="1033"/>
    </location>
</feature>
<accession>A0AAD2FHA6</accession>
<dbReference type="InterPro" id="IPR011009">
    <property type="entry name" value="Kinase-like_dom_sf"/>
</dbReference>
<dbReference type="Pfam" id="PF13306">
    <property type="entry name" value="LRR_5"/>
    <property type="match status" value="3"/>
</dbReference>
<dbReference type="GO" id="GO:0004672">
    <property type="term" value="F:protein kinase activity"/>
    <property type="evidence" value="ECO:0007669"/>
    <property type="project" value="InterPro"/>
</dbReference>
<dbReference type="Gene3D" id="3.80.10.10">
    <property type="entry name" value="Ribonuclease Inhibitor"/>
    <property type="match status" value="2"/>
</dbReference>
<dbReference type="SUPFAM" id="SSF52058">
    <property type="entry name" value="L domain-like"/>
    <property type="match status" value="1"/>
</dbReference>
<evidence type="ECO:0000256" key="2">
    <source>
        <dbReference type="ARBA" id="ARBA00024334"/>
    </source>
</evidence>
<feature type="domain" description="EF-hand" evidence="4">
    <location>
        <begin position="668"/>
        <end position="703"/>
    </location>
</feature>
<dbReference type="Proteomes" id="UP001295423">
    <property type="component" value="Unassembled WGS sequence"/>
</dbReference>